<dbReference type="Proteomes" id="UP001589818">
    <property type="component" value="Unassembled WGS sequence"/>
</dbReference>
<feature type="compositionally biased region" description="Basic and acidic residues" evidence="1">
    <location>
        <begin position="59"/>
        <end position="71"/>
    </location>
</feature>
<reference evidence="2 3" key="1">
    <citation type="submission" date="2024-09" db="EMBL/GenBank/DDBJ databases">
        <authorList>
            <person name="Sun Q."/>
            <person name="Mori K."/>
        </authorList>
    </citation>
    <scope>NUCLEOTIDE SEQUENCE [LARGE SCALE GENOMIC DNA]</scope>
    <source>
        <strain evidence="2 3">CCM 4839</strain>
    </source>
</reference>
<evidence type="ECO:0000313" key="3">
    <source>
        <dbReference type="Proteomes" id="UP001589818"/>
    </source>
</evidence>
<dbReference type="RefSeq" id="WP_204816923.1">
    <property type="nucleotide sequence ID" value="NZ_JBHLVF010000047.1"/>
</dbReference>
<keyword evidence="3" id="KW-1185">Reference proteome</keyword>
<proteinExistence type="predicted"/>
<evidence type="ECO:0000256" key="1">
    <source>
        <dbReference type="SAM" id="MobiDB-lite"/>
    </source>
</evidence>
<organism evidence="2 3">
    <name type="scientific">Paenibacillus mendelii</name>
    <dbReference type="NCBI Taxonomy" id="206163"/>
    <lineage>
        <taxon>Bacteria</taxon>
        <taxon>Bacillati</taxon>
        <taxon>Bacillota</taxon>
        <taxon>Bacilli</taxon>
        <taxon>Bacillales</taxon>
        <taxon>Paenibacillaceae</taxon>
        <taxon>Paenibacillus</taxon>
    </lineage>
</organism>
<gene>
    <name evidence="2" type="ORF">ACFFJ8_33250</name>
</gene>
<evidence type="ECO:0000313" key="2">
    <source>
        <dbReference type="EMBL" id="MFC0396232.1"/>
    </source>
</evidence>
<comment type="caution">
    <text evidence="2">The sequence shown here is derived from an EMBL/GenBank/DDBJ whole genome shotgun (WGS) entry which is preliminary data.</text>
</comment>
<name>A0ABV6JL09_9BACL</name>
<sequence>MPVWRDAAIFLHVRPPGTNDSPLSEILYPYRARRLFRFRRGGDQLRQRLYPRGTTDFVPRSRTDTPRKVSGKESTASLKLDLGDAGTYTESLEGEDGDIAIYYLDMAEMSSAGNPLTLTNLIDAQPSDIDAFYFYPVQTAAGIRLSDGRDYDHHLVYVSWRLPKHLDRTK</sequence>
<dbReference type="EMBL" id="JBHLVF010000047">
    <property type="protein sequence ID" value="MFC0396232.1"/>
    <property type="molecule type" value="Genomic_DNA"/>
</dbReference>
<accession>A0ABV6JL09</accession>
<protein>
    <submittedName>
        <fullName evidence="2">Uncharacterized protein</fullName>
    </submittedName>
</protein>
<feature type="region of interest" description="Disordered" evidence="1">
    <location>
        <begin position="54"/>
        <end position="74"/>
    </location>
</feature>